<dbReference type="InterPro" id="IPR029479">
    <property type="entry name" value="Nitroreductase"/>
</dbReference>
<accession>A0A9X2EFH5</accession>
<feature type="binding site" description="in other chain" evidence="8">
    <location>
        <begin position="139"/>
        <end position="141"/>
    </location>
    <ligand>
        <name>FMN</name>
        <dbReference type="ChEBI" id="CHEBI:58210"/>
        <note>ligand shared between dimeric partners</note>
    </ligand>
</feature>
<feature type="compositionally biased region" description="Polar residues" evidence="9">
    <location>
        <begin position="1"/>
        <end position="10"/>
    </location>
</feature>
<dbReference type="AlphaFoldDB" id="A0A9X2EFH5"/>
<dbReference type="PIRSF" id="PIRSF000232">
    <property type="entry name" value="YdjA"/>
    <property type="match status" value="1"/>
</dbReference>
<dbReference type="InterPro" id="IPR000415">
    <property type="entry name" value="Nitroreductase-like"/>
</dbReference>
<dbReference type="EC" id="1.-.-.-" evidence="7"/>
<keyword evidence="2 7" id="KW-0285">Flavoprotein</keyword>
<evidence type="ECO:0000256" key="6">
    <source>
        <dbReference type="ARBA" id="ARBA00023027"/>
    </source>
</evidence>
<gene>
    <name evidence="11" type="ORF">NDO55_01950</name>
</gene>
<reference evidence="11" key="1">
    <citation type="submission" date="2022-06" db="EMBL/GenBank/DDBJ databases">
        <title>Sphingomicrobium sedimins sp. nov., a marine bacterium isolated from tidal flat.</title>
        <authorList>
            <person name="Kim C.-H."/>
            <person name="Yoo Y."/>
            <person name="Kim J.-J."/>
        </authorList>
    </citation>
    <scope>NUCLEOTIDE SEQUENCE</scope>
    <source>
        <strain evidence="11">GRR-S6-50</strain>
    </source>
</reference>
<dbReference type="CDD" id="cd02135">
    <property type="entry name" value="YdjA-like"/>
    <property type="match status" value="1"/>
</dbReference>
<keyword evidence="12" id="KW-1185">Reference proteome</keyword>
<dbReference type="RefSeq" id="WP_252111915.1">
    <property type="nucleotide sequence ID" value="NZ_JAMSHT010000001.1"/>
</dbReference>
<dbReference type="GO" id="GO:0016491">
    <property type="term" value="F:oxidoreductase activity"/>
    <property type="evidence" value="ECO:0007669"/>
    <property type="project" value="UniProtKB-UniRule"/>
</dbReference>
<keyword evidence="5 7" id="KW-0560">Oxidoreductase</keyword>
<name>A0A9X2EFH5_9SPHN</name>
<feature type="domain" description="Nitroreductase" evidence="10">
    <location>
        <begin position="14"/>
        <end position="168"/>
    </location>
</feature>
<dbReference type="InterPro" id="IPR026021">
    <property type="entry name" value="YdjA-like"/>
</dbReference>
<keyword evidence="4 7" id="KW-0521">NADP</keyword>
<evidence type="ECO:0000256" key="9">
    <source>
        <dbReference type="SAM" id="MobiDB-lite"/>
    </source>
</evidence>
<dbReference type="SUPFAM" id="SSF55469">
    <property type="entry name" value="FMN-dependent nitroreductase-like"/>
    <property type="match status" value="1"/>
</dbReference>
<evidence type="ECO:0000256" key="3">
    <source>
        <dbReference type="ARBA" id="ARBA00022643"/>
    </source>
</evidence>
<evidence type="ECO:0000313" key="12">
    <source>
        <dbReference type="Proteomes" id="UP001155128"/>
    </source>
</evidence>
<dbReference type="Proteomes" id="UP001155128">
    <property type="component" value="Unassembled WGS sequence"/>
</dbReference>
<keyword evidence="6 7" id="KW-0520">NAD</keyword>
<protein>
    <recommendedName>
        <fullName evidence="7">Putative NAD(P)H nitroreductase</fullName>
        <ecNumber evidence="7">1.-.-.-</ecNumber>
    </recommendedName>
</protein>
<comment type="similarity">
    <text evidence="1 7">Belongs to the nitroreductase family.</text>
</comment>
<evidence type="ECO:0000256" key="1">
    <source>
        <dbReference type="ARBA" id="ARBA00007118"/>
    </source>
</evidence>
<evidence type="ECO:0000256" key="8">
    <source>
        <dbReference type="PIRSR" id="PIRSR000232-1"/>
    </source>
</evidence>
<dbReference type="PANTHER" id="PTHR43821">
    <property type="entry name" value="NAD(P)H NITROREDUCTASE YDJA-RELATED"/>
    <property type="match status" value="1"/>
</dbReference>
<keyword evidence="3 7" id="KW-0288">FMN</keyword>
<evidence type="ECO:0000256" key="5">
    <source>
        <dbReference type="ARBA" id="ARBA00023002"/>
    </source>
</evidence>
<evidence type="ECO:0000256" key="4">
    <source>
        <dbReference type="ARBA" id="ARBA00022857"/>
    </source>
</evidence>
<sequence length="191" mass="20661">MPLNDSSSLSAHLATRRSARPRDIVAPGPSDAQLDAILDMAARTPDHGAIVPYRFVIIDNRDALADLFVAACIADDPTCTPEKLDKFRDKAHWAPTLVALISAPDHDHKIPVWEQELTAGAVGMNLLHATHAHGFVGGWITGAQSYADPVVEALCDEGERIAGFFYLGTPAHALEERARPEIGAIVTRWRG</sequence>
<evidence type="ECO:0000259" key="10">
    <source>
        <dbReference type="Pfam" id="PF00881"/>
    </source>
</evidence>
<evidence type="ECO:0000256" key="7">
    <source>
        <dbReference type="PIRNR" id="PIRNR000232"/>
    </source>
</evidence>
<proteinExistence type="inferred from homology"/>
<feature type="binding site" evidence="8">
    <location>
        <position position="43"/>
    </location>
    <ligand>
        <name>FMN</name>
        <dbReference type="ChEBI" id="CHEBI:58210"/>
        <note>ligand shared between dimeric partners</note>
    </ligand>
</feature>
<feature type="region of interest" description="Disordered" evidence="9">
    <location>
        <begin position="1"/>
        <end position="28"/>
    </location>
</feature>
<feature type="binding site" evidence="8">
    <location>
        <position position="47"/>
    </location>
    <ligand>
        <name>FMN</name>
        <dbReference type="ChEBI" id="CHEBI:58210"/>
        <note>ligand shared between dimeric partners</note>
    </ligand>
</feature>
<dbReference type="Gene3D" id="3.40.109.10">
    <property type="entry name" value="NADH Oxidase"/>
    <property type="match status" value="1"/>
</dbReference>
<comment type="caution">
    <text evidence="11">The sequence shown here is derived from an EMBL/GenBank/DDBJ whole genome shotgun (WGS) entry which is preliminary data.</text>
</comment>
<organism evidence="11 12">
    <name type="scientific">Sphingomicrobium sediminis</name>
    <dbReference type="NCBI Taxonomy" id="2950949"/>
    <lineage>
        <taxon>Bacteria</taxon>
        <taxon>Pseudomonadati</taxon>
        <taxon>Pseudomonadota</taxon>
        <taxon>Alphaproteobacteria</taxon>
        <taxon>Sphingomonadales</taxon>
        <taxon>Sphingomonadaceae</taxon>
        <taxon>Sphingomicrobium</taxon>
    </lineage>
</organism>
<dbReference type="Pfam" id="PF00881">
    <property type="entry name" value="Nitroreductase"/>
    <property type="match status" value="1"/>
</dbReference>
<comment type="cofactor">
    <cofactor evidence="8">
        <name>FMN</name>
        <dbReference type="ChEBI" id="CHEBI:58210"/>
    </cofactor>
    <text evidence="8">Binds 1 FMN per subunit.</text>
</comment>
<dbReference type="EMBL" id="JAMSHT010000001">
    <property type="protein sequence ID" value="MCM8556582.1"/>
    <property type="molecule type" value="Genomic_DNA"/>
</dbReference>
<evidence type="ECO:0000256" key="2">
    <source>
        <dbReference type="ARBA" id="ARBA00022630"/>
    </source>
</evidence>
<dbReference type="PANTHER" id="PTHR43821:SF1">
    <property type="entry name" value="NAD(P)H NITROREDUCTASE YDJA-RELATED"/>
    <property type="match status" value="1"/>
</dbReference>
<feature type="binding site" description="in other chain" evidence="8">
    <location>
        <begin position="16"/>
        <end position="18"/>
    </location>
    <ligand>
        <name>FMN</name>
        <dbReference type="ChEBI" id="CHEBI:58210"/>
        <note>ligand shared between dimeric partners</note>
    </ligand>
</feature>
<dbReference type="InterPro" id="IPR052530">
    <property type="entry name" value="NAD(P)H_nitroreductase"/>
</dbReference>
<evidence type="ECO:0000313" key="11">
    <source>
        <dbReference type="EMBL" id="MCM8556582.1"/>
    </source>
</evidence>